<dbReference type="EMBL" id="JAECZC010000006">
    <property type="protein sequence ID" value="MBH8561576.1"/>
    <property type="molecule type" value="Genomic_DNA"/>
</dbReference>
<comment type="caution">
    <text evidence="5">The sequence shown here is derived from an EMBL/GenBank/DDBJ whole genome shotgun (WGS) entry which is preliminary data.</text>
</comment>
<dbReference type="InterPro" id="IPR051685">
    <property type="entry name" value="Ycf3/AcsC/BcsC/TPR_MFPF"/>
</dbReference>
<dbReference type="Gene3D" id="1.25.40.1040">
    <property type="match status" value="1"/>
</dbReference>
<dbReference type="AlphaFoldDB" id="A0A8J7L9K3"/>
<dbReference type="InterPro" id="IPR019734">
    <property type="entry name" value="TPR_rpt"/>
</dbReference>
<keyword evidence="4" id="KW-1133">Transmembrane helix</keyword>
<dbReference type="SMART" id="SM00028">
    <property type="entry name" value="TPR"/>
    <property type="match status" value="7"/>
</dbReference>
<keyword evidence="1" id="KW-0677">Repeat</keyword>
<name>A0A8J7L9K3_9NOST</name>
<dbReference type="SUPFAM" id="SSF48452">
    <property type="entry name" value="TPR-like"/>
    <property type="match status" value="2"/>
</dbReference>
<dbReference type="Pfam" id="PF13432">
    <property type="entry name" value="TPR_16"/>
    <property type="match status" value="2"/>
</dbReference>
<accession>A0A8J7L9K3</accession>
<evidence type="ECO:0000256" key="2">
    <source>
        <dbReference type="ARBA" id="ARBA00022803"/>
    </source>
</evidence>
<evidence type="ECO:0000313" key="5">
    <source>
        <dbReference type="EMBL" id="MBH8561576.1"/>
    </source>
</evidence>
<sequence>MQLEQLHLGMVVPQQNNLETSNSIEQSLLAPKLVEQESSNFRLFSRSTIKLFKLDEKANCPEVVLAEVLFWTDGQPILTQKLCQLIAESEGIIAPGKEAATVQQLVQTRLINDWENQLAAEHLQEIRESIIHHQQCDPLLLLELYKLVWQQGEVAIDHSPQQTQLLHLGLVVQQQDLLKLGNRIYQSVFNLNWVELELSQFRLFSYNTIKLFKLDEKANCPEVVLAEVLFWTDGQPILTQKLCQLLAESESIIAPGKEAATVQQLVQTRLINDWENQLAAEHLQEIRESIIHNQQCDPLLLLELYKLVWQQGEIARDHSPQQTQLLHLGLVVQQQDLLKLGNRIYQSVFNLNWVELELSQFRLFSYNTIKLFKLDEKANCPEVVLAEVLFWTDGQPILTQKLCQLIAESEGIIAPGKEAATVQQLVQTRLINDGENQLAAEHLQELRESIIHNQQCDPLLLLELYKLVWQQGEVAIDHSPQQTQLLHLGLVVQQQDSLKLGNRIYQSVFNLNWVEQELDKILDPSFAETTIYNNPITSSNTWNYGATAPPESRVTQRFWVLVAIAGLMLCGSGLMVLGFSVFKWLQIEIIFKRGNELLYQGEYQQAIAQYNNILKIDSNYYQSWTNRGYALARMKDYKQMLQSCSTATLINPEAVYAWNCRGEALYNLKQYNEAIAAFEQAIMLNSKDPVFWINKTEVLIASKQQDKALGAVNQAIKLLKVEPQNGSAQELAIAFSYQAKVLLQKQQYQAALEAYEQSLKYNPKYFAALRGKGIALQGLNRDDQAIAQFYQLLDRPQLTNNQKAETWYYLGLSLCKFRQTTRAMAAFDQALKLKPDYQAAVLAKQVCSN</sequence>
<evidence type="ECO:0000256" key="1">
    <source>
        <dbReference type="ARBA" id="ARBA00022737"/>
    </source>
</evidence>
<feature type="transmembrane region" description="Helical" evidence="4">
    <location>
        <begin position="558"/>
        <end position="582"/>
    </location>
</feature>
<dbReference type="Proteomes" id="UP000632766">
    <property type="component" value="Unassembled WGS sequence"/>
</dbReference>
<proteinExistence type="predicted"/>
<keyword evidence="2 3" id="KW-0802">TPR repeat</keyword>
<protein>
    <submittedName>
        <fullName evidence="5">Tetratricopeptide repeat protein</fullName>
    </submittedName>
</protein>
<evidence type="ECO:0000256" key="4">
    <source>
        <dbReference type="SAM" id="Phobius"/>
    </source>
</evidence>
<feature type="repeat" description="TPR" evidence="3">
    <location>
        <begin position="804"/>
        <end position="837"/>
    </location>
</feature>
<dbReference type="PROSITE" id="PS50005">
    <property type="entry name" value="TPR"/>
    <property type="match status" value="4"/>
</dbReference>
<evidence type="ECO:0000256" key="3">
    <source>
        <dbReference type="PROSITE-ProRule" id="PRU00339"/>
    </source>
</evidence>
<dbReference type="PANTHER" id="PTHR44943">
    <property type="entry name" value="CELLULOSE SYNTHASE OPERON PROTEIN C"/>
    <property type="match status" value="1"/>
</dbReference>
<dbReference type="Gene3D" id="1.25.40.10">
    <property type="entry name" value="Tetratricopeptide repeat domain"/>
    <property type="match status" value="2"/>
</dbReference>
<keyword evidence="4" id="KW-0812">Transmembrane</keyword>
<feature type="repeat" description="TPR" evidence="3">
    <location>
        <begin position="732"/>
        <end position="765"/>
    </location>
</feature>
<keyword evidence="4" id="KW-0472">Membrane</keyword>
<dbReference type="PANTHER" id="PTHR44943:SF4">
    <property type="entry name" value="TPR REPEAT-CONTAINING PROTEIN MJ0798"/>
    <property type="match status" value="1"/>
</dbReference>
<gene>
    <name evidence="5" type="ORF">I8748_05180</name>
</gene>
<dbReference type="InterPro" id="IPR011990">
    <property type="entry name" value="TPR-like_helical_dom_sf"/>
</dbReference>
<feature type="repeat" description="TPR" evidence="3">
    <location>
        <begin position="587"/>
        <end position="620"/>
    </location>
</feature>
<reference evidence="5 6" key="1">
    <citation type="journal article" date="2021" name="Int. J. Syst. Evol. Microbiol.">
        <title>Amazonocrinis nigriterrae gen. nov., sp. nov., Atlanticothrix silvestris gen. nov., sp. nov. and Dendronalium phyllosphericum gen. nov., sp. nov., nostocacean cyanobacteria from Brazilian environments.</title>
        <authorList>
            <person name="Alvarenga D.O."/>
            <person name="Andreote A.P.D."/>
            <person name="Branco L.H.Z."/>
            <person name="Delbaje E."/>
            <person name="Cruz R.B."/>
            <person name="Varani A.M."/>
            <person name="Fiore M.F."/>
        </authorList>
    </citation>
    <scope>NUCLEOTIDE SEQUENCE [LARGE SCALE GENOMIC DNA]</scope>
    <source>
        <strain evidence="5 6">CENA67</strain>
    </source>
</reference>
<keyword evidence="6" id="KW-1185">Reference proteome</keyword>
<dbReference type="Pfam" id="PF00515">
    <property type="entry name" value="TPR_1"/>
    <property type="match status" value="1"/>
</dbReference>
<evidence type="ECO:0000313" key="6">
    <source>
        <dbReference type="Proteomes" id="UP000632766"/>
    </source>
</evidence>
<organism evidence="5 6">
    <name type="scientific">Amazonocrinis nigriterrae CENA67</name>
    <dbReference type="NCBI Taxonomy" id="2794033"/>
    <lineage>
        <taxon>Bacteria</taxon>
        <taxon>Bacillati</taxon>
        <taxon>Cyanobacteriota</taxon>
        <taxon>Cyanophyceae</taxon>
        <taxon>Nostocales</taxon>
        <taxon>Nostocaceae</taxon>
        <taxon>Amazonocrinis</taxon>
        <taxon>Amazonocrinis nigriterrae</taxon>
    </lineage>
</organism>
<feature type="repeat" description="TPR" evidence="3">
    <location>
        <begin position="655"/>
        <end position="688"/>
    </location>
</feature>